<keyword evidence="3" id="KW-0804">Transcription</keyword>
<keyword evidence="7" id="KW-1185">Reference proteome</keyword>
<evidence type="ECO:0000313" key="6">
    <source>
        <dbReference type="EMBL" id="MEJ2864421.1"/>
    </source>
</evidence>
<protein>
    <submittedName>
        <fullName evidence="6">AraC family transcriptional regulator</fullName>
    </submittedName>
</protein>
<dbReference type="SMART" id="SM00342">
    <property type="entry name" value="HTH_ARAC"/>
    <property type="match status" value="1"/>
</dbReference>
<evidence type="ECO:0000259" key="5">
    <source>
        <dbReference type="PROSITE" id="PS01124"/>
    </source>
</evidence>
<dbReference type="PRINTS" id="PR00032">
    <property type="entry name" value="HTHARAC"/>
</dbReference>
<accession>A0ABU8MAQ3</accession>
<keyword evidence="1" id="KW-0805">Transcription regulation</keyword>
<evidence type="ECO:0000256" key="4">
    <source>
        <dbReference type="SAM" id="MobiDB-lite"/>
    </source>
</evidence>
<dbReference type="InterPro" id="IPR009057">
    <property type="entry name" value="Homeodomain-like_sf"/>
</dbReference>
<dbReference type="EMBL" id="JBBEGM010000012">
    <property type="protein sequence ID" value="MEJ2864421.1"/>
    <property type="molecule type" value="Genomic_DNA"/>
</dbReference>
<feature type="domain" description="HTH araC/xylS-type" evidence="5">
    <location>
        <begin position="160"/>
        <end position="259"/>
    </location>
</feature>
<gene>
    <name evidence="6" type="ORF">WCD58_24910</name>
</gene>
<comment type="caution">
    <text evidence="6">The sequence shown here is derived from an EMBL/GenBank/DDBJ whole genome shotgun (WGS) entry which is preliminary data.</text>
</comment>
<evidence type="ECO:0000256" key="3">
    <source>
        <dbReference type="ARBA" id="ARBA00023163"/>
    </source>
</evidence>
<proteinExistence type="predicted"/>
<dbReference type="RefSeq" id="WP_337705793.1">
    <property type="nucleotide sequence ID" value="NZ_JBBEGM010000012.1"/>
</dbReference>
<dbReference type="Gene3D" id="1.10.10.60">
    <property type="entry name" value="Homeodomain-like"/>
    <property type="match status" value="1"/>
</dbReference>
<organism evidence="6 7">
    <name type="scientific">Actinomycetospora flava</name>
    <dbReference type="NCBI Taxonomy" id="3129232"/>
    <lineage>
        <taxon>Bacteria</taxon>
        <taxon>Bacillati</taxon>
        <taxon>Actinomycetota</taxon>
        <taxon>Actinomycetes</taxon>
        <taxon>Pseudonocardiales</taxon>
        <taxon>Pseudonocardiaceae</taxon>
        <taxon>Actinomycetospora</taxon>
    </lineage>
</organism>
<dbReference type="PROSITE" id="PS00041">
    <property type="entry name" value="HTH_ARAC_FAMILY_1"/>
    <property type="match status" value="1"/>
</dbReference>
<name>A0ABU8MAQ3_9PSEU</name>
<evidence type="ECO:0000256" key="1">
    <source>
        <dbReference type="ARBA" id="ARBA00023015"/>
    </source>
</evidence>
<dbReference type="InterPro" id="IPR050204">
    <property type="entry name" value="AraC_XylS_family_regulators"/>
</dbReference>
<dbReference type="SUPFAM" id="SSF46689">
    <property type="entry name" value="Homeodomain-like"/>
    <property type="match status" value="2"/>
</dbReference>
<dbReference type="Proteomes" id="UP001369736">
    <property type="component" value="Unassembled WGS sequence"/>
</dbReference>
<feature type="compositionally biased region" description="Basic and acidic residues" evidence="4">
    <location>
        <begin position="255"/>
        <end position="267"/>
    </location>
</feature>
<keyword evidence="2" id="KW-0238">DNA-binding</keyword>
<dbReference type="PROSITE" id="PS01124">
    <property type="entry name" value="HTH_ARAC_FAMILY_2"/>
    <property type="match status" value="1"/>
</dbReference>
<dbReference type="PANTHER" id="PTHR46796">
    <property type="entry name" value="HTH-TYPE TRANSCRIPTIONAL ACTIVATOR RHAS-RELATED"/>
    <property type="match status" value="1"/>
</dbReference>
<evidence type="ECO:0000256" key="2">
    <source>
        <dbReference type="ARBA" id="ARBA00023125"/>
    </source>
</evidence>
<dbReference type="Pfam" id="PF12833">
    <property type="entry name" value="HTH_18"/>
    <property type="match status" value="1"/>
</dbReference>
<dbReference type="PANTHER" id="PTHR46796:SF13">
    <property type="entry name" value="HTH-TYPE TRANSCRIPTIONAL ACTIVATOR RHAS"/>
    <property type="match status" value="1"/>
</dbReference>
<dbReference type="InterPro" id="IPR018060">
    <property type="entry name" value="HTH_AraC"/>
</dbReference>
<feature type="region of interest" description="Disordered" evidence="4">
    <location>
        <begin position="252"/>
        <end position="273"/>
    </location>
</feature>
<dbReference type="InterPro" id="IPR018062">
    <property type="entry name" value="HTH_AraC-typ_CS"/>
</dbReference>
<sequence length="273" mass="29154">METVDGLLGPVHVGEPEFAVERLGPGPTFVGSGDRWGLVAVARGRVRLLGTTLAPGDAVLTRGRGDLPAEGLDDDTTLLVTRFALHGTGNRMLALPDDVVVHADSEFCRLLIERLADQFCASPDTDVVSERLLDWLVTCTVRDVLTAAAPAGTVTDPDVSAALTAVHEDPARAWTVEGLARHTGVGRAAFARRFREAVGTSPLSYVREHRLDVAERALITEPEVTVAAVARRVGYANPFSFSAAFRRHRGLTPSEVRHRPSAPRDGDGALAAD</sequence>
<dbReference type="InterPro" id="IPR020449">
    <property type="entry name" value="Tscrpt_reg_AraC-type_HTH"/>
</dbReference>
<evidence type="ECO:0000313" key="7">
    <source>
        <dbReference type="Proteomes" id="UP001369736"/>
    </source>
</evidence>
<reference evidence="6 7" key="1">
    <citation type="submission" date="2024-03" db="EMBL/GenBank/DDBJ databases">
        <title>Actinomycetospora sp. OC33-EN07, a novel actinomycete isolated from wild orchid (Aerides multiflora).</title>
        <authorList>
            <person name="Suriyachadkun C."/>
        </authorList>
    </citation>
    <scope>NUCLEOTIDE SEQUENCE [LARGE SCALE GENOMIC DNA]</scope>
    <source>
        <strain evidence="6 7">OC33-EN07</strain>
    </source>
</reference>